<evidence type="ECO:0000256" key="6">
    <source>
        <dbReference type="ARBA" id="ARBA00023136"/>
    </source>
</evidence>
<keyword evidence="4" id="KW-0967">Endosome</keyword>
<feature type="domain" description="MABP" evidence="10">
    <location>
        <begin position="6"/>
        <end position="152"/>
    </location>
</feature>
<proteinExistence type="evidence at transcript level"/>
<dbReference type="PANTHER" id="PTHR31547:SF1">
    <property type="entry name" value="MULTIVESICULAR BODY SUBUNIT 12B"/>
    <property type="match status" value="1"/>
</dbReference>
<dbReference type="GO" id="GO:0042058">
    <property type="term" value="P:regulation of epidermal growth factor receptor signaling pathway"/>
    <property type="evidence" value="ECO:0007669"/>
    <property type="project" value="TreeGrafter"/>
</dbReference>
<dbReference type="Pfam" id="PF10240">
    <property type="entry name" value="DUF2464"/>
    <property type="match status" value="1"/>
</dbReference>
<dbReference type="GO" id="GO:0000813">
    <property type="term" value="C:ESCRT I complex"/>
    <property type="evidence" value="ECO:0007669"/>
    <property type="project" value="InterPro"/>
</dbReference>
<keyword evidence="3" id="KW-0813">Transport</keyword>
<evidence type="ECO:0000256" key="1">
    <source>
        <dbReference type="ARBA" id="ARBA00004633"/>
    </source>
</evidence>
<evidence type="ECO:0000259" key="9">
    <source>
        <dbReference type="PROSITE" id="PS51497"/>
    </source>
</evidence>
<comment type="function">
    <text evidence="7">Component of the ESCRT-I complex, a regulator of vesicular trafficking process. Required for the sorting of endocytic ubiquitinated cargos into multivesicular bodies.</text>
</comment>
<organism evidence="11">
    <name type="scientific">Phallusia mammillata</name>
    <dbReference type="NCBI Taxonomy" id="59560"/>
    <lineage>
        <taxon>Eukaryota</taxon>
        <taxon>Metazoa</taxon>
        <taxon>Chordata</taxon>
        <taxon>Tunicata</taxon>
        <taxon>Ascidiacea</taxon>
        <taxon>Phlebobranchia</taxon>
        <taxon>Ascidiidae</taxon>
        <taxon>Phallusia</taxon>
    </lineage>
</organism>
<dbReference type="EMBL" id="LR785010">
    <property type="protein sequence ID" value="CAB3244240.1"/>
    <property type="molecule type" value="mRNA"/>
</dbReference>
<feature type="domain" description="UMA" evidence="9">
    <location>
        <begin position="203"/>
        <end position="252"/>
    </location>
</feature>
<dbReference type="GO" id="GO:0015031">
    <property type="term" value="P:protein transport"/>
    <property type="evidence" value="ECO:0007669"/>
    <property type="project" value="UniProtKB-KW"/>
</dbReference>
<accession>A0A6F9DBU1</accession>
<dbReference type="InterPro" id="IPR023340">
    <property type="entry name" value="UMA"/>
</dbReference>
<dbReference type="InterPro" id="IPR018798">
    <property type="entry name" value="MVB12A/B"/>
</dbReference>
<feature type="region of interest" description="Disordered" evidence="8">
    <location>
        <begin position="159"/>
        <end position="190"/>
    </location>
</feature>
<dbReference type="PROSITE" id="PS51497">
    <property type="entry name" value="UMA"/>
    <property type="match status" value="1"/>
</dbReference>
<name>A0A6F9DBU1_9ASCI</name>
<dbReference type="PROSITE" id="PS51498">
    <property type="entry name" value="MABP"/>
    <property type="match status" value="1"/>
</dbReference>
<evidence type="ECO:0000256" key="7">
    <source>
        <dbReference type="ARBA" id="ARBA00053101"/>
    </source>
</evidence>
<comment type="subcellular location">
    <subcellularLocation>
        <location evidence="1">Late endosome membrane</location>
        <topology evidence="1">Peripheral membrane protein</topology>
    </subcellularLocation>
</comment>
<dbReference type="PANTHER" id="PTHR31547">
    <property type="entry name" value="MULTIVESICULAR BODY SUBUNIT 12B"/>
    <property type="match status" value="1"/>
</dbReference>
<evidence type="ECO:0000256" key="3">
    <source>
        <dbReference type="ARBA" id="ARBA00022448"/>
    </source>
</evidence>
<dbReference type="InterPro" id="IPR040297">
    <property type="entry name" value="MVB12B"/>
</dbReference>
<evidence type="ECO:0000313" key="11">
    <source>
        <dbReference type="EMBL" id="CAB3244240.1"/>
    </source>
</evidence>
<sequence length="256" mass="28609">MSYNNLSPVTNVCIVSDRRNCPPSYTMLDRTADGEEADFWKDSLFKSKVKRYLCFTRDNRPAQNQLNQVITDLALIGLKDSVPPGYTGIKETADTHEQALRKHILCVRYIVKTSTNSAIVDITLARDNSYKAAMYTLVGEVNGINLTFKLAQLVTASRPAPPPPRLVNEAPVGSPPPQTNQHLQQPSYGSLQRMKSQHTQIGIEGVPFKLNDRLVKTPGTSNMNDLPNITYRSLAELTESTSYDFSREKSIVNNFM</sequence>
<reference evidence="11" key="1">
    <citation type="submission" date="2020-04" db="EMBL/GenBank/DDBJ databases">
        <authorList>
            <person name="Neveu A P."/>
        </authorList>
    </citation>
    <scope>NUCLEOTIDE SEQUENCE</scope>
    <source>
        <tissue evidence="11">Whole embryo</tissue>
    </source>
</reference>
<comment type="similarity">
    <text evidence="2">Belongs to the MVB12 family.</text>
</comment>
<keyword evidence="6" id="KW-0472">Membrane</keyword>
<evidence type="ECO:0000256" key="5">
    <source>
        <dbReference type="ARBA" id="ARBA00022927"/>
    </source>
</evidence>
<dbReference type="GO" id="GO:0031902">
    <property type="term" value="C:late endosome membrane"/>
    <property type="evidence" value="ECO:0007669"/>
    <property type="project" value="UniProtKB-SubCell"/>
</dbReference>
<dbReference type="AlphaFoldDB" id="A0A6F9DBU1"/>
<evidence type="ECO:0000256" key="8">
    <source>
        <dbReference type="SAM" id="MobiDB-lite"/>
    </source>
</evidence>
<evidence type="ECO:0000259" key="10">
    <source>
        <dbReference type="PROSITE" id="PS51498"/>
    </source>
</evidence>
<keyword evidence="5" id="KW-0653">Protein transport</keyword>
<gene>
    <name evidence="11" type="primary">Fam125b</name>
</gene>
<evidence type="ECO:0000256" key="2">
    <source>
        <dbReference type="ARBA" id="ARBA00010432"/>
    </source>
</evidence>
<dbReference type="FunFam" id="2.100.10.50:FF:000002">
    <property type="entry name" value="Multivesicular body subunit 12B"/>
    <property type="match status" value="1"/>
</dbReference>
<feature type="compositionally biased region" description="Polar residues" evidence="8">
    <location>
        <begin position="179"/>
        <end position="190"/>
    </location>
</feature>
<dbReference type="Gene3D" id="2.100.10.50">
    <property type="match status" value="1"/>
</dbReference>
<dbReference type="InterPro" id="IPR023341">
    <property type="entry name" value="MABP"/>
</dbReference>
<evidence type="ECO:0000256" key="4">
    <source>
        <dbReference type="ARBA" id="ARBA00022753"/>
    </source>
</evidence>
<dbReference type="GO" id="GO:0046755">
    <property type="term" value="P:viral budding"/>
    <property type="evidence" value="ECO:0007669"/>
    <property type="project" value="TreeGrafter"/>
</dbReference>
<protein>
    <submittedName>
        <fullName evidence="11">Multivesicular body subunit 12B-like</fullName>
    </submittedName>
</protein>
<dbReference type="GO" id="GO:0019075">
    <property type="term" value="P:virus maturation"/>
    <property type="evidence" value="ECO:0007669"/>
    <property type="project" value="TreeGrafter"/>
</dbReference>